<comment type="caution">
    <text evidence="3">The sequence shown here is derived from an EMBL/GenBank/DDBJ whole genome shotgun (WGS) entry which is preliminary data.</text>
</comment>
<reference evidence="4 5" key="1">
    <citation type="journal article" date="2019" name="Sci. Rep.">
        <title>Comparative genomics of chytrid fungi reveal insights into the obligate biotrophic and pathogenic lifestyle of Synchytrium endobioticum.</title>
        <authorList>
            <person name="van de Vossenberg B.T.L.H."/>
            <person name="Warris S."/>
            <person name="Nguyen H.D.T."/>
            <person name="van Gent-Pelzer M.P.E."/>
            <person name="Joly D.L."/>
            <person name="van de Geest H.C."/>
            <person name="Bonants P.J.M."/>
            <person name="Smith D.S."/>
            <person name="Levesque C.A."/>
            <person name="van der Lee T.A.J."/>
        </authorList>
    </citation>
    <scope>NUCLEOTIDE SEQUENCE [LARGE SCALE GENOMIC DNA]</scope>
    <source>
        <strain evidence="3 5">LEV6574</strain>
        <strain evidence="2 4">MB42</strain>
    </source>
</reference>
<name>A0A507DE91_9FUNG</name>
<sequence length="698" mass="76431">MLGSLNRLISSRSESSDTKPSRYAYEYVVCDGKPLAVLAKDAPAMVVEPVIDGGDDDTDCSTNNAAGNGSMGSLGISSAASPDTAKTHSTSTTELSPDAVDPYSPLLHPSFTLVHHDDDPDRLLLLGVHQPSRRVSVASFASTSVSFTESANTASAIFRRSRRPSDSMVPYSTDVVEQLEEAVTSDAFWRMQAATYQCDSALQSVYVESESDELSDYHNMNLIEKGVLSGDDVGMGRVTTRRLRFQDHESRKAAAEELSSLLDSIVATRRLLRLKERKSRDCSVIQHFRPTRNPLRNVAGATYASGTTPPLIKQKISVPLVEEQTIPIFTVNRSRTKCCNSPLKTNNQSILSRQLDALLNEVTQVETKVVPPRPIRLRPKLINLPSGAVTPPHSVDTVNESTQTPRVFFPYSLNPIEVDHDLIVPFPPRTIPKDIKAADQDFEVLDGSPYFPIDYEHFEPIFNHHNHRGEGGLNLGAKAMLMVKLWNLAMAKVARKLCNLPGNRVRRRTSYNVRRKSSDTSASISVSTNTSGDAISHEILTGNQSGDSAFNTAARQSTAFKHNLDNVVEGGTWDVEAVEAAIDEAVHAVLSNGGDAALVQGRNNMGRMTWAGREELHRLEAEILGERGEDEEHVGAHGFGAVNGKHWIHDESGLQRRNTNGIVGPAEQALQKDDDCVDIVIPIIHNLYNDSHHSDSGL</sequence>
<dbReference type="Proteomes" id="UP000320475">
    <property type="component" value="Unassembled WGS sequence"/>
</dbReference>
<accession>A0A507DE91</accession>
<evidence type="ECO:0000256" key="1">
    <source>
        <dbReference type="SAM" id="MobiDB-lite"/>
    </source>
</evidence>
<dbReference type="VEuPathDB" id="FungiDB:SeMB42_g03607"/>
<gene>
    <name evidence="3" type="ORF">SeLEV6574_g01391</name>
    <name evidence="2" type="ORF">SeMB42_g03607</name>
</gene>
<dbReference type="AlphaFoldDB" id="A0A507DE91"/>
<evidence type="ECO:0000313" key="4">
    <source>
        <dbReference type="Proteomes" id="UP000317494"/>
    </source>
</evidence>
<protein>
    <submittedName>
        <fullName evidence="3">Uncharacterized protein</fullName>
    </submittedName>
</protein>
<dbReference type="Proteomes" id="UP000317494">
    <property type="component" value="Unassembled WGS sequence"/>
</dbReference>
<evidence type="ECO:0000313" key="3">
    <source>
        <dbReference type="EMBL" id="TPX49567.1"/>
    </source>
</evidence>
<feature type="region of interest" description="Disordered" evidence="1">
    <location>
        <begin position="53"/>
        <end position="101"/>
    </location>
</feature>
<evidence type="ECO:0000313" key="2">
    <source>
        <dbReference type="EMBL" id="TPX46665.1"/>
    </source>
</evidence>
<organism evidence="3 5">
    <name type="scientific">Synchytrium endobioticum</name>
    <dbReference type="NCBI Taxonomy" id="286115"/>
    <lineage>
        <taxon>Eukaryota</taxon>
        <taxon>Fungi</taxon>
        <taxon>Fungi incertae sedis</taxon>
        <taxon>Chytridiomycota</taxon>
        <taxon>Chytridiomycota incertae sedis</taxon>
        <taxon>Chytridiomycetes</taxon>
        <taxon>Synchytriales</taxon>
        <taxon>Synchytriaceae</taxon>
        <taxon>Synchytrium</taxon>
    </lineage>
</organism>
<proteinExistence type="predicted"/>
<dbReference type="EMBL" id="QEAN01000130">
    <property type="protein sequence ID" value="TPX46665.1"/>
    <property type="molecule type" value="Genomic_DNA"/>
</dbReference>
<evidence type="ECO:0000313" key="5">
    <source>
        <dbReference type="Proteomes" id="UP000320475"/>
    </source>
</evidence>
<dbReference type="EMBL" id="QEAM01000031">
    <property type="protein sequence ID" value="TPX49567.1"/>
    <property type="molecule type" value="Genomic_DNA"/>
</dbReference>
<keyword evidence="4" id="KW-1185">Reference proteome</keyword>